<dbReference type="Proteomes" id="UP001194746">
    <property type="component" value="Unassembled WGS sequence"/>
</dbReference>
<dbReference type="GO" id="GO:0005886">
    <property type="term" value="C:plasma membrane"/>
    <property type="evidence" value="ECO:0007669"/>
    <property type="project" value="TreeGrafter"/>
</dbReference>
<dbReference type="Gene3D" id="1.20.1250.20">
    <property type="entry name" value="MFS general substrate transporter like domains"/>
    <property type="match status" value="1"/>
</dbReference>
<feature type="transmembrane region" description="Helical" evidence="6">
    <location>
        <begin position="81"/>
        <end position="99"/>
    </location>
</feature>
<dbReference type="AlphaFoldDB" id="A0AAD4CIR0"/>
<dbReference type="FunFam" id="1.20.1720.10:FF:000018">
    <property type="entry name" value="Putative MFS multidrug transporter"/>
    <property type="match status" value="1"/>
</dbReference>
<dbReference type="PANTHER" id="PTHR23501:SF59">
    <property type="entry name" value="MAJOR FACILITATOR SUPERFAMILY (MFS) PROFILE DOMAIN-CONTAINING PROTEIN-RELATED"/>
    <property type="match status" value="1"/>
</dbReference>
<keyword evidence="2 6" id="KW-0812">Transmembrane</keyword>
<reference evidence="8" key="1">
    <citation type="journal article" date="2019" name="Beilstein J. Org. Chem.">
        <title>Nanangenines: drimane sesquiterpenoids as the dominant metabolite cohort of a novel Australian fungus, Aspergillus nanangensis.</title>
        <authorList>
            <person name="Lacey H.J."/>
            <person name="Gilchrist C.L.M."/>
            <person name="Crombie A."/>
            <person name="Kalaitzis J.A."/>
            <person name="Vuong D."/>
            <person name="Rutledge P.J."/>
            <person name="Turner P."/>
            <person name="Pitt J.I."/>
            <person name="Lacey E."/>
            <person name="Chooi Y.H."/>
            <person name="Piggott A.M."/>
        </authorList>
    </citation>
    <scope>NUCLEOTIDE SEQUENCE</scope>
    <source>
        <strain evidence="8">MST-FP2251</strain>
    </source>
</reference>
<feature type="transmembrane region" description="Helical" evidence="6">
    <location>
        <begin position="371"/>
        <end position="392"/>
    </location>
</feature>
<evidence type="ECO:0000313" key="9">
    <source>
        <dbReference type="Proteomes" id="UP001194746"/>
    </source>
</evidence>
<comment type="caution">
    <text evidence="8">The sequence shown here is derived from an EMBL/GenBank/DDBJ whole genome shotgun (WGS) entry which is preliminary data.</text>
</comment>
<proteinExistence type="predicted"/>
<protein>
    <recommendedName>
        <fullName evidence="7">Major facilitator superfamily (MFS) profile domain-containing protein</fullName>
    </recommendedName>
</protein>
<feature type="transmembrane region" description="Helical" evidence="6">
    <location>
        <begin position="199"/>
        <end position="223"/>
    </location>
</feature>
<evidence type="ECO:0000313" key="8">
    <source>
        <dbReference type="EMBL" id="KAF9887265.1"/>
    </source>
</evidence>
<gene>
    <name evidence="8" type="ORF">FE257_010393</name>
</gene>
<dbReference type="InterPro" id="IPR020846">
    <property type="entry name" value="MFS_dom"/>
</dbReference>
<evidence type="ECO:0000256" key="4">
    <source>
        <dbReference type="ARBA" id="ARBA00023136"/>
    </source>
</evidence>
<dbReference type="Pfam" id="PF07690">
    <property type="entry name" value="MFS_1"/>
    <property type="match status" value="1"/>
</dbReference>
<feature type="domain" description="Major facilitator superfamily (MFS) profile" evidence="7">
    <location>
        <begin position="45"/>
        <end position="534"/>
    </location>
</feature>
<feature type="transmembrane region" description="Helical" evidence="6">
    <location>
        <begin position="43"/>
        <end position="69"/>
    </location>
</feature>
<feature type="transmembrane region" description="Helical" evidence="6">
    <location>
        <begin position="111"/>
        <end position="129"/>
    </location>
</feature>
<evidence type="ECO:0000256" key="3">
    <source>
        <dbReference type="ARBA" id="ARBA00022989"/>
    </source>
</evidence>
<feature type="transmembrane region" description="Helical" evidence="6">
    <location>
        <begin position="169"/>
        <end position="187"/>
    </location>
</feature>
<dbReference type="PRINTS" id="PR01036">
    <property type="entry name" value="TCRTETB"/>
</dbReference>
<feature type="transmembrane region" description="Helical" evidence="6">
    <location>
        <begin position="510"/>
        <end position="529"/>
    </location>
</feature>
<dbReference type="PROSITE" id="PS50850">
    <property type="entry name" value="MFS"/>
    <property type="match status" value="1"/>
</dbReference>
<dbReference type="Gene3D" id="1.20.1720.10">
    <property type="entry name" value="Multidrug resistance protein D"/>
    <property type="match status" value="1"/>
</dbReference>
<dbReference type="SUPFAM" id="SSF103473">
    <property type="entry name" value="MFS general substrate transporter"/>
    <property type="match status" value="1"/>
</dbReference>
<feature type="region of interest" description="Disordered" evidence="5">
    <location>
        <begin position="1"/>
        <end position="26"/>
    </location>
</feature>
<keyword evidence="9" id="KW-1185">Reference proteome</keyword>
<feature type="transmembrane region" description="Helical" evidence="6">
    <location>
        <begin position="430"/>
        <end position="456"/>
    </location>
</feature>
<feature type="transmembrane region" description="Helical" evidence="6">
    <location>
        <begin position="268"/>
        <end position="285"/>
    </location>
</feature>
<feature type="transmembrane region" description="Helical" evidence="6">
    <location>
        <begin position="235"/>
        <end position="256"/>
    </location>
</feature>
<dbReference type="GO" id="GO:0022857">
    <property type="term" value="F:transmembrane transporter activity"/>
    <property type="evidence" value="ECO:0007669"/>
    <property type="project" value="InterPro"/>
</dbReference>
<evidence type="ECO:0000256" key="1">
    <source>
        <dbReference type="ARBA" id="ARBA00004141"/>
    </source>
</evidence>
<dbReference type="FunFam" id="1.20.1250.20:FF:000786">
    <property type="entry name" value="MFS multidrug transporter, putative"/>
    <property type="match status" value="1"/>
</dbReference>
<dbReference type="PANTHER" id="PTHR23501">
    <property type="entry name" value="MAJOR FACILITATOR SUPERFAMILY"/>
    <property type="match status" value="1"/>
</dbReference>
<organism evidence="8 9">
    <name type="scientific">Aspergillus nanangensis</name>
    <dbReference type="NCBI Taxonomy" id="2582783"/>
    <lineage>
        <taxon>Eukaryota</taxon>
        <taxon>Fungi</taxon>
        <taxon>Dikarya</taxon>
        <taxon>Ascomycota</taxon>
        <taxon>Pezizomycotina</taxon>
        <taxon>Eurotiomycetes</taxon>
        <taxon>Eurotiomycetidae</taxon>
        <taxon>Eurotiales</taxon>
        <taxon>Aspergillaceae</taxon>
        <taxon>Aspergillus</taxon>
        <taxon>Aspergillus subgen. Circumdati</taxon>
    </lineage>
</organism>
<feature type="transmembrane region" description="Helical" evidence="6">
    <location>
        <begin position="398"/>
        <end position="418"/>
    </location>
</feature>
<evidence type="ECO:0000256" key="5">
    <source>
        <dbReference type="SAM" id="MobiDB-lite"/>
    </source>
</evidence>
<comment type="subcellular location">
    <subcellularLocation>
        <location evidence="1">Membrane</location>
        <topology evidence="1">Multi-pass membrane protein</topology>
    </subcellularLocation>
</comment>
<evidence type="ECO:0000259" key="7">
    <source>
        <dbReference type="PROSITE" id="PS50850"/>
    </source>
</evidence>
<dbReference type="InterPro" id="IPR036259">
    <property type="entry name" value="MFS_trans_sf"/>
</dbReference>
<keyword evidence="3 6" id="KW-1133">Transmembrane helix</keyword>
<reference evidence="8" key="2">
    <citation type="submission" date="2020-02" db="EMBL/GenBank/DDBJ databases">
        <authorList>
            <person name="Gilchrist C.L.M."/>
            <person name="Chooi Y.-H."/>
        </authorList>
    </citation>
    <scope>NUCLEOTIDE SEQUENCE</scope>
    <source>
        <strain evidence="8">MST-FP2251</strain>
    </source>
</reference>
<name>A0AAD4CIR0_ASPNN</name>
<keyword evidence="4 6" id="KW-0472">Membrane</keyword>
<evidence type="ECO:0000256" key="6">
    <source>
        <dbReference type="SAM" id="Phobius"/>
    </source>
</evidence>
<feature type="transmembrane region" description="Helical" evidence="6">
    <location>
        <begin position="306"/>
        <end position="327"/>
    </location>
</feature>
<dbReference type="InterPro" id="IPR011701">
    <property type="entry name" value="MFS"/>
</dbReference>
<dbReference type="EMBL" id="VCAU01000064">
    <property type="protein sequence ID" value="KAF9887265.1"/>
    <property type="molecule type" value="Genomic_DNA"/>
</dbReference>
<evidence type="ECO:0000256" key="2">
    <source>
        <dbReference type="ARBA" id="ARBA00022692"/>
    </source>
</evidence>
<accession>A0AAD4CIR0</accession>
<sequence>MATSTNPGPGGSTLMKNDPSDDSATSSIKNNGVEDFTLGTRGILVFSTLAVLTLMVALDGTSLSVAIPIISHELGGTAIEAFWSGTSFLLCSTVFQPNFAALSNIFGRRPMVVIAVTFFFVGTVVAAVAKNFTYMLVGRSIQGVGGGGIMALTEVIVTDIIPLRLRGQYFGIVSGMWSIGSVTGPILGGGFAQSVTWRWIFYINFPFIGVGIVLVVLFLKLNIIPTSWAQKLRQIDYIGTVLFVGSISSFLIPLTWGGVLYSWSSWRTLVPLLIGVAGLAIFSVYETRYANDPIVPASIFQNRTAAISFLGSVLQGLVLWCLLYYLPLYFEAVQEYSPILSGVALFPDSFTVAPSAIVVGFLITKFGYYRWAIWAGWALSTLGLGIMCLIKPDTSVPAWVFINLIGGLGLGFLFPSLSFAVQASATSENLAIAVAMFSFFRAMGQAIGVAIGGVVFQNQMRKNLLAFPPLASMADAYSQDAAGLVQIIREMPAGEIKTGLKEAYTDSLRIVYVVGCAVCGVGLLTSLFIEHYDLDRALNTNQGLRKKVPSDEEKEVR</sequence>